<proteinExistence type="predicted"/>
<feature type="domain" description="C2" evidence="2">
    <location>
        <begin position="1"/>
        <end position="110"/>
    </location>
</feature>
<dbReference type="PROSITE" id="PS50004">
    <property type="entry name" value="C2"/>
    <property type="match status" value="1"/>
</dbReference>
<evidence type="ECO:0000256" key="1">
    <source>
        <dbReference type="SAM" id="MobiDB-lite"/>
    </source>
</evidence>
<feature type="compositionally biased region" description="Low complexity" evidence="1">
    <location>
        <begin position="332"/>
        <end position="343"/>
    </location>
</feature>
<evidence type="ECO:0000313" key="4">
    <source>
        <dbReference type="Proteomes" id="UP001165080"/>
    </source>
</evidence>
<evidence type="ECO:0000259" key="2">
    <source>
        <dbReference type="PROSITE" id="PS50004"/>
    </source>
</evidence>
<dbReference type="GO" id="GO:0005783">
    <property type="term" value="C:endoplasmic reticulum"/>
    <property type="evidence" value="ECO:0007669"/>
    <property type="project" value="TreeGrafter"/>
</dbReference>
<dbReference type="GO" id="GO:0008289">
    <property type="term" value="F:lipid binding"/>
    <property type="evidence" value="ECO:0007669"/>
    <property type="project" value="InterPro"/>
</dbReference>
<feature type="region of interest" description="Disordered" evidence="1">
    <location>
        <begin position="514"/>
        <end position="670"/>
    </location>
</feature>
<gene>
    <name evidence="3" type="primary">PLEST006413</name>
    <name evidence="3" type="ORF">PLESTB_000784100</name>
</gene>
<feature type="region of interest" description="Disordered" evidence="1">
    <location>
        <begin position="464"/>
        <end position="483"/>
    </location>
</feature>
<accession>A0A9W6F2E8</accession>
<dbReference type="Gene3D" id="2.60.40.150">
    <property type="entry name" value="C2 domain"/>
    <property type="match status" value="1"/>
</dbReference>
<protein>
    <recommendedName>
        <fullName evidence="2">C2 domain-containing protein</fullName>
    </recommendedName>
</protein>
<dbReference type="SUPFAM" id="SSF49562">
    <property type="entry name" value="C2 domain (Calcium/lipid-binding domain, CaLB)"/>
    <property type="match status" value="1"/>
</dbReference>
<dbReference type="SMART" id="SM00239">
    <property type="entry name" value="C2"/>
    <property type="match status" value="1"/>
</dbReference>
<dbReference type="InterPro" id="IPR000008">
    <property type="entry name" value="C2_dom"/>
</dbReference>
<keyword evidence="4" id="KW-1185">Reference proteome</keyword>
<dbReference type="Pfam" id="PF00168">
    <property type="entry name" value="C2"/>
    <property type="match status" value="1"/>
</dbReference>
<dbReference type="OrthoDB" id="419768at2759"/>
<dbReference type="PANTHER" id="PTHR10774:SF190">
    <property type="entry name" value="C2 CALCIUM_LIPID-BINDING ENDONUCLEASE_EXONUCLEASE_PHOSPHATASE-RELATED"/>
    <property type="match status" value="1"/>
</dbReference>
<dbReference type="EMBL" id="BRXU01000008">
    <property type="protein sequence ID" value="GLC53759.1"/>
    <property type="molecule type" value="Genomic_DNA"/>
</dbReference>
<organism evidence="3 4">
    <name type="scientific">Pleodorina starrii</name>
    <dbReference type="NCBI Taxonomy" id="330485"/>
    <lineage>
        <taxon>Eukaryota</taxon>
        <taxon>Viridiplantae</taxon>
        <taxon>Chlorophyta</taxon>
        <taxon>core chlorophytes</taxon>
        <taxon>Chlorophyceae</taxon>
        <taxon>CS clade</taxon>
        <taxon>Chlamydomonadales</taxon>
        <taxon>Volvocaceae</taxon>
        <taxon>Pleodorina</taxon>
    </lineage>
</organism>
<feature type="compositionally biased region" description="Gly residues" evidence="1">
    <location>
        <begin position="545"/>
        <end position="562"/>
    </location>
</feature>
<dbReference type="CDD" id="cd00030">
    <property type="entry name" value="C2"/>
    <property type="match status" value="1"/>
</dbReference>
<dbReference type="AlphaFoldDB" id="A0A9W6F2E8"/>
<comment type="caution">
    <text evidence="3">The sequence shown here is derived from an EMBL/GenBank/DDBJ whole genome shotgun (WGS) entry which is preliminary data.</text>
</comment>
<feature type="region of interest" description="Disordered" evidence="1">
    <location>
        <begin position="330"/>
        <end position="355"/>
    </location>
</feature>
<feature type="compositionally biased region" description="Basic and acidic residues" evidence="1">
    <location>
        <begin position="533"/>
        <end position="544"/>
    </location>
</feature>
<name>A0A9W6F2E8_9CHLO</name>
<evidence type="ECO:0000313" key="3">
    <source>
        <dbReference type="EMBL" id="GLC53759.1"/>
    </source>
</evidence>
<dbReference type="InterPro" id="IPR045050">
    <property type="entry name" value="Synaptotagmin_plant"/>
</dbReference>
<dbReference type="InterPro" id="IPR035892">
    <property type="entry name" value="C2_domain_sf"/>
</dbReference>
<dbReference type="PANTHER" id="PTHR10774">
    <property type="entry name" value="EXTENDED SYNAPTOTAGMIN-RELATED"/>
    <property type="match status" value="1"/>
</dbReference>
<sequence length="670" mass="70509">MAAYCNIHLRVIGAHELPKTDLFSQIDPYVVVSVGGEKLGRTVTRDNNPNPIWQEDFFFEVEESEEGLHGTIVLDLYDEEVTTDEHVGFVRLDLQALVPEQLLEPQELPLNFKADKRGQKLARAAPRARLALQVVAIGKAFSSYASELAEAEGVIVDEPSRTVLLPVPDTDEVLWAGLRFGTRSTQLLLLATADPKASPNPAVWYDMSYAGAPSLRLERLQYRKPVKLLGLRVWSELRATNVPLDAKLGKVRILEREHRLVDTLDPADTLVGHNYMIGMPWLAAVKELAKRTTTAHVDSAAQVIWIKMDSNQPQPAQLLMLDYGEQPRSGDAAEAATAAEASPRGGGGGRKAAAPAPGKFPALRVCSTSSELNKGYELAFFGGGGRGSAGPMVTVSEAFRRPKPVLGGLYDIVHTVELRDAFVGDVLEVGLGVYELMKPSRTWRLGKLLDGAARGELGEIHEGGYGSHGGGADGADGEGASGGGGGARAVILGLFSWVPCLAPSRADAYVDEGPAAGASRHRGAAAVEEEWEDGRGASRRRDGRSGGGVSRARSGTGGGVGSGSASPSPRPGPKTPRAASGVLQGTGGSTAAAGARGGGGVSRGYVGATASVGSSSGRSASLATYNSTKSKYDNKYGRGNTAGSRRLASLPSNKSLGGRRSRSEEAEEED</sequence>
<dbReference type="Proteomes" id="UP001165080">
    <property type="component" value="Unassembled WGS sequence"/>
</dbReference>
<reference evidence="3 4" key="1">
    <citation type="journal article" date="2023" name="Commun. Biol.">
        <title>Reorganization of the ancestral sex-determining regions during the evolution of trioecy in Pleodorina starrii.</title>
        <authorList>
            <person name="Takahashi K."/>
            <person name="Suzuki S."/>
            <person name="Kawai-Toyooka H."/>
            <person name="Yamamoto K."/>
            <person name="Hamaji T."/>
            <person name="Ootsuki R."/>
            <person name="Yamaguchi H."/>
            <person name="Kawachi M."/>
            <person name="Higashiyama T."/>
            <person name="Nozaki H."/>
        </authorList>
    </citation>
    <scope>NUCLEOTIDE SEQUENCE [LARGE SCALE GENOMIC DNA]</scope>
    <source>
        <strain evidence="3 4">NIES-4479</strain>
    </source>
</reference>
<feature type="compositionally biased region" description="Low complexity" evidence="1">
    <location>
        <begin position="603"/>
        <end position="625"/>
    </location>
</feature>